<dbReference type="KEGG" id="ocy:OSSY52_06260"/>
<keyword evidence="3" id="KW-1185">Reference proteome</keyword>
<evidence type="ECO:0000313" key="2">
    <source>
        <dbReference type="EMBL" id="BBE30485.1"/>
    </source>
</evidence>
<dbReference type="Proteomes" id="UP000516361">
    <property type="component" value="Chromosome"/>
</dbReference>
<evidence type="ECO:0008006" key="4">
    <source>
        <dbReference type="Google" id="ProtNLM"/>
    </source>
</evidence>
<sequence length="265" mass="30686">MFITTIIINKLEVIIFKGLSISKKVFLKDKTYLLNHIINNFGSFIFGYIYVSIWKSLTKSSEMTTYVMVNQSALWLTMFLPYGCYIPQKMREGTIAFELLKPYGIMYGSFFEVFGHTIYNFLFRSIPIYTFSILLLHAELPSSNRIIPYFITLFNAFLVAFFLNYFIGLWSMKFISYTGAQGLYYFFMNIFGGYFLPAEYFPGILKQIVPFLPFACTSYIPGSVYLGKISFSFAFFIQSFWIITLGITAYILTEKLSKNLKIQGG</sequence>
<feature type="transmembrane region" description="Helical" evidence="1">
    <location>
        <begin position="32"/>
        <end position="51"/>
    </location>
</feature>
<dbReference type="AlphaFoldDB" id="A0A7G1G3B1"/>
<name>A0A7G1G3B1_9BACT</name>
<reference evidence="2 3" key="1">
    <citation type="submission" date="2018-06" db="EMBL/GenBank/DDBJ databases">
        <title>Genome sequencing of Oceanotoga sp. sy52.</title>
        <authorList>
            <person name="Mori K."/>
        </authorList>
    </citation>
    <scope>NUCLEOTIDE SEQUENCE [LARGE SCALE GENOMIC DNA]</scope>
    <source>
        <strain evidence="3">sy52</strain>
    </source>
</reference>
<keyword evidence="1" id="KW-0812">Transmembrane</keyword>
<feature type="transmembrane region" description="Helical" evidence="1">
    <location>
        <begin position="174"/>
        <end position="196"/>
    </location>
</feature>
<dbReference type="PANTHER" id="PTHR36832:SF1">
    <property type="entry name" value="SLR1174 PROTEIN"/>
    <property type="match status" value="1"/>
</dbReference>
<feature type="transmembrane region" description="Helical" evidence="1">
    <location>
        <begin position="63"/>
        <end position="84"/>
    </location>
</feature>
<protein>
    <recommendedName>
        <fullName evidence="4">ABC transporter permease</fullName>
    </recommendedName>
</protein>
<accession>A0A7G1G3B1</accession>
<feature type="transmembrane region" description="Helical" evidence="1">
    <location>
        <begin position="146"/>
        <end position="167"/>
    </location>
</feature>
<dbReference type="Pfam" id="PF06182">
    <property type="entry name" value="ABC2_membrane_6"/>
    <property type="match status" value="1"/>
</dbReference>
<gene>
    <name evidence="2" type="ORF">OSSY52_06260</name>
</gene>
<proteinExistence type="predicted"/>
<organism evidence="2 3">
    <name type="scientific">Tepiditoga spiralis</name>
    <dbReference type="NCBI Taxonomy" id="2108365"/>
    <lineage>
        <taxon>Bacteria</taxon>
        <taxon>Thermotogati</taxon>
        <taxon>Thermotogota</taxon>
        <taxon>Thermotogae</taxon>
        <taxon>Petrotogales</taxon>
        <taxon>Petrotogaceae</taxon>
        <taxon>Tepiditoga</taxon>
    </lineage>
</organism>
<feature type="transmembrane region" description="Helical" evidence="1">
    <location>
        <begin position="105"/>
        <end position="126"/>
    </location>
</feature>
<evidence type="ECO:0000256" key="1">
    <source>
        <dbReference type="SAM" id="Phobius"/>
    </source>
</evidence>
<dbReference type="InterPro" id="IPR010390">
    <property type="entry name" value="ABC-2_transporter-like"/>
</dbReference>
<dbReference type="PANTHER" id="PTHR36832">
    <property type="entry name" value="SLR1174 PROTEIN-RELATED"/>
    <property type="match status" value="1"/>
</dbReference>
<feature type="transmembrane region" description="Helical" evidence="1">
    <location>
        <begin position="229"/>
        <end position="252"/>
    </location>
</feature>
<dbReference type="InParanoid" id="A0A7G1G3B1"/>
<keyword evidence="1" id="KW-1133">Transmembrane helix</keyword>
<keyword evidence="1" id="KW-0472">Membrane</keyword>
<evidence type="ECO:0000313" key="3">
    <source>
        <dbReference type="Proteomes" id="UP000516361"/>
    </source>
</evidence>
<dbReference type="EMBL" id="AP018712">
    <property type="protein sequence ID" value="BBE30485.1"/>
    <property type="molecule type" value="Genomic_DNA"/>
</dbReference>